<dbReference type="RefSeq" id="WP_265767713.1">
    <property type="nucleotide sequence ID" value="NZ_JAGGJA010000018.1"/>
</dbReference>
<reference evidence="2 3" key="1">
    <citation type="submission" date="2021-03" db="EMBL/GenBank/DDBJ databases">
        <title>Aliifodinibius sp. nov., a new bacterium isolated from saline soil.</title>
        <authorList>
            <person name="Galisteo C."/>
            <person name="De La Haba R."/>
            <person name="Sanchez-Porro C."/>
            <person name="Ventosa A."/>
        </authorList>
    </citation>
    <scope>NUCLEOTIDE SEQUENCE [LARGE SCALE GENOMIC DNA]</scope>
    <source>
        <strain evidence="2 3">1BSP15-2V2</strain>
    </source>
</reference>
<keyword evidence="1" id="KW-0732">Signal</keyword>
<dbReference type="SUPFAM" id="SSF101898">
    <property type="entry name" value="NHL repeat"/>
    <property type="match status" value="1"/>
</dbReference>
<dbReference type="Gene3D" id="2.120.10.30">
    <property type="entry name" value="TolB, C-terminal domain"/>
    <property type="match status" value="1"/>
</dbReference>
<evidence type="ECO:0000313" key="2">
    <source>
        <dbReference type="EMBL" id="MCW9708900.1"/>
    </source>
</evidence>
<evidence type="ECO:0000256" key="1">
    <source>
        <dbReference type="SAM" id="SignalP"/>
    </source>
</evidence>
<gene>
    <name evidence="2" type="ORF">J6I44_18720</name>
</gene>
<evidence type="ECO:0000313" key="3">
    <source>
        <dbReference type="Proteomes" id="UP001207918"/>
    </source>
</evidence>
<keyword evidence="3" id="KW-1185">Reference proteome</keyword>
<feature type="chain" id="PRO_5047490856" evidence="1">
    <location>
        <begin position="23"/>
        <end position="339"/>
    </location>
</feature>
<proteinExistence type="predicted"/>
<organism evidence="2 3">
    <name type="scientific">Fodinibius salsisoli</name>
    <dbReference type="NCBI Taxonomy" id="2820877"/>
    <lineage>
        <taxon>Bacteria</taxon>
        <taxon>Pseudomonadati</taxon>
        <taxon>Balneolota</taxon>
        <taxon>Balneolia</taxon>
        <taxon>Balneolales</taxon>
        <taxon>Balneolaceae</taxon>
        <taxon>Fodinibius</taxon>
    </lineage>
</organism>
<feature type="signal peptide" evidence="1">
    <location>
        <begin position="1"/>
        <end position="22"/>
    </location>
</feature>
<accession>A0ABT3PSS9</accession>
<dbReference type="InterPro" id="IPR011042">
    <property type="entry name" value="6-blade_b-propeller_TolB-like"/>
</dbReference>
<dbReference type="Proteomes" id="UP001207918">
    <property type="component" value="Unassembled WGS sequence"/>
</dbReference>
<name>A0ABT3PSS9_9BACT</name>
<comment type="caution">
    <text evidence="2">The sequence shown here is derived from an EMBL/GenBank/DDBJ whole genome shotgun (WGS) entry which is preliminary data.</text>
</comment>
<sequence length="339" mass="37830">MKYKTLPLLFSLLLIITSGLQAQGLKINKSKSSTVFNGNQKDYLIGNIQDVKHHNQTVYLIDEAAPKVLILSKKGKLIQQIGRAGKGPGEYLSPVSIDIFDTGDLVLLDQNLGRVTQYFYNNESKKWEVKKSGAHNMNMSNLCVSDGNVWVHARKENNVIHRLSDDLKSKSYSIGGGYDSDDIVTREISQNGVLACKGQNIYTGFTTDNIIRVYNKNTGNLLKKIEIKEAIPIEISKISRNGGVGFARKYYPGEAYNDKGDYHDGLENIAAIDNQLLVQYKRFFSESDQQSIISFSVDLSDGTYKISKNLPLIFDHVKGQIIYGANYPTPHVKINGVNN</sequence>
<dbReference type="EMBL" id="JAGGJA010000018">
    <property type="protein sequence ID" value="MCW9708900.1"/>
    <property type="molecule type" value="Genomic_DNA"/>
</dbReference>
<dbReference type="Pfam" id="PF17170">
    <property type="entry name" value="DUF5128"/>
    <property type="match status" value="1"/>
</dbReference>
<protein>
    <submittedName>
        <fullName evidence="2">6-bladed beta-propeller</fullName>
    </submittedName>
</protein>